<comment type="caution">
    <text evidence="8">The sequence shown here is derived from an EMBL/GenBank/DDBJ whole genome shotgun (WGS) entry which is preliminary data.</text>
</comment>
<proteinExistence type="predicted"/>
<accession>A0AAD5M0K3</accession>
<evidence type="ECO:0000256" key="3">
    <source>
        <dbReference type="ARBA" id="ARBA00022723"/>
    </source>
</evidence>
<feature type="domain" description="RZ-type" evidence="7">
    <location>
        <begin position="1"/>
        <end position="65"/>
    </location>
</feature>
<sequence length="66" mass="7053">MLLKATRGTGHWYSCSRGHLYLVGGCGTPDEFGRCPTCGEPIGGTRTALAAGNRRVSLLDERCARV</sequence>
<gene>
    <name evidence="8" type="ORF">P43SY_004666</name>
</gene>
<evidence type="ECO:0000313" key="9">
    <source>
        <dbReference type="Proteomes" id="UP001209570"/>
    </source>
</evidence>
<dbReference type="PROSITE" id="PS51981">
    <property type="entry name" value="ZF_RZ"/>
    <property type="match status" value="1"/>
</dbReference>
<evidence type="ECO:0000256" key="5">
    <source>
        <dbReference type="ARBA" id="ARBA00022833"/>
    </source>
</evidence>
<keyword evidence="6" id="KW-0391">Immunity</keyword>
<comment type="subcellular location">
    <subcellularLocation>
        <location evidence="1">Cytoplasm</location>
    </subcellularLocation>
</comment>
<evidence type="ECO:0000256" key="1">
    <source>
        <dbReference type="ARBA" id="ARBA00004496"/>
    </source>
</evidence>
<reference evidence="8" key="1">
    <citation type="submission" date="2021-12" db="EMBL/GenBank/DDBJ databases">
        <title>Prjna785345.</title>
        <authorList>
            <person name="Rujirawat T."/>
            <person name="Krajaejun T."/>
        </authorList>
    </citation>
    <scope>NUCLEOTIDE SEQUENCE</scope>
    <source>
        <strain evidence="8">Pi057C3</strain>
    </source>
</reference>
<evidence type="ECO:0000256" key="2">
    <source>
        <dbReference type="ARBA" id="ARBA00022490"/>
    </source>
</evidence>
<keyword evidence="3" id="KW-0479">Metal-binding</keyword>
<dbReference type="AlphaFoldDB" id="A0AAD5M0K3"/>
<keyword evidence="2" id="KW-0963">Cytoplasm</keyword>
<protein>
    <recommendedName>
        <fullName evidence="7">RZ-type domain-containing protein</fullName>
    </recommendedName>
</protein>
<dbReference type="Proteomes" id="UP001209570">
    <property type="component" value="Unassembled WGS sequence"/>
</dbReference>
<keyword evidence="9" id="KW-1185">Reference proteome</keyword>
<dbReference type="Pfam" id="PF20173">
    <property type="entry name" value="ZnF_RZ-type"/>
    <property type="match status" value="1"/>
</dbReference>
<organism evidence="8 9">
    <name type="scientific">Pythium insidiosum</name>
    <name type="common">Pythiosis disease agent</name>
    <dbReference type="NCBI Taxonomy" id="114742"/>
    <lineage>
        <taxon>Eukaryota</taxon>
        <taxon>Sar</taxon>
        <taxon>Stramenopiles</taxon>
        <taxon>Oomycota</taxon>
        <taxon>Peronosporomycetes</taxon>
        <taxon>Pythiales</taxon>
        <taxon>Pythiaceae</taxon>
        <taxon>Pythium</taxon>
    </lineage>
</organism>
<dbReference type="GO" id="GO:0008270">
    <property type="term" value="F:zinc ion binding"/>
    <property type="evidence" value="ECO:0007669"/>
    <property type="project" value="UniProtKB-KW"/>
</dbReference>
<evidence type="ECO:0000256" key="6">
    <source>
        <dbReference type="ARBA" id="ARBA00022859"/>
    </source>
</evidence>
<dbReference type="GO" id="GO:0002376">
    <property type="term" value="P:immune system process"/>
    <property type="evidence" value="ECO:0007669"/>
    <property type="project" value="UniProtKB-KW"/>
</dbReference>
<name>A0AAD5M0K3_PYTIN</name>
<evidence type="ECO:0000313" key="8">
    <source>
        <dbReference type="EMBL" id="KAJ0400016.1"/>
    </source>
</evidence>
<dbReference type="InterPro" id="IPR046439">
    <property type="entry name" value="ZF_RZ_dom"/>
</dbReference>
<keyword evidence="4" id="KW-0863">Zinc-finger</keyword>
<evidence type="ECO:0000256" key="4">
    <source>
        <dbReference type="ARBA" id="ARBA00022771"/>
    </source>
</evidence>
<evidence type="ECO:0000259" key="7">
    <source>
        <dbReference type="PROSITE" id="PS51981"/>
    </source>
</evidence>
<dbReference type="GO" id="GO:0005737">
    <property type="term" value="C:cytoplasm"/>
    <property type="evidence" value="ECO:0007669"/>
    <property type="project" value="UniProtKB-SubCell"/>
</dbReference>
<keyword evidence="5" id="KW-0862">Zinc</keyword>
<dbReference type="EMBL" id="JAKCXM010000165">
    <property type="protein sequence ID" value="KAJ0400016.1"/>
    <property type="molecule type" value="Genomic_DNA"/>
</dbReference>